<accession>A0A8X6JKJ2</accession>
<gene>
    <name evidence="1" type="ORF">TNCT_411761</name>
</gene>
<comment type="caution">
    <text evidence="1">The sequence shown here is derived from an EMBL/GenBank/DDBJ whole genome shotgun (WGS) entry which is preliminary data.</text>
</comment>
<evidence type="ECO:0000313" key="2">
    <source>
        <dbReference type="Proteomes" id="UP000887116"/>
    </source>
</evidence>
<evidence type="ECO:0000313" key="1">
    <source>
        <dbReference type="EMBL" id="GFR10206.1"/>
    </source>
</evidence>
<dbReference type="EMBL" id="BMAO01036386">
    <property type="protein sequence ID" value="GFR10206.1"/>
    <property type="molecule type" value="Genomic_DNA"/>
</dbReference>
<keyword evidence="2" id="KW-1185">Reference proteome</keyword>
<protein>
    <submittedName>
        <fullName evidence="1">Uncharacterized protein</fullName>
    </submittedName>
</protein>
<dbReference type="OrthoDB" id="6729311at2759"/>
<proteinExistence type="predicted"/>
<dbReference type="Proteomes" id="UP000887116">
    <property type="component" value="Unassembled WGS sequence"/>
</dbReference>
<organism evidence="1 2">
    <name type="scientific">Trichonephila clavata</name>
    <name type="common">Joro spider</name>
    <name type="synonym">Nephila clavata</name>
    <dbReference type="NCBI Taxonomy" id="2740835"/>
    <lineage>
        <taxon>Eukaryota</taxon>
        <taxon>Metazoa</taxon>
        <taxon>Ecdysozoa</taxon>
        <taxon>Arthropoda</taxon>
        <taxon>Chelicerata</taxon>
        <taxon>Arachnida</taxon>
        <taxon>Araneae</taxon>
        <taxon>Araneomorphae</taxon>
        <taxon>Entelegynae</taxon>
        <taxon>Araneoidea</taxon>
        <taxon>Nephilidae</taxon>
        <taxon>Trichonephila</taxon>
    </lineage>
</organism>
<name>A0A8X6JKJ2_TRICU</name>
<sequence length="71" mass="7686">MPRNSDQIKRSKPNADNITAAAEAVLKDGVLERIAARQFGVNFKNHMLKGAPPGNVGAGHISRCLLNYNVE</sequence>
<dbReference type="AlphaFoldDB" id="A0A8X6JKJ2"/>
<reference evidence="1" key="1">
    <citation type="submission" date="2020-07" db="EMBL/GenBank/DDBJ databases">
        <title>Multicomponent nature underlies the extraordinary mechanical properties of spider dragline silk.</title>
        <authorList>
            <person name="Kono N."/>
            <person name="Nakamura H."/>
            <person name="Mori M."/>
            <person name="Yoshida Y."/>
            <person name="Ohtoshi R."/>
            <person name="Malay A.D."/>
            <person name="Moran D.A.P."/>
            <person name="Tomita M."/>
            <person name="Numata K."/>
            <person name="Arakawa K."/>
        </authorList>
    </citation>
    <scope>NUCLEOTIDE SEQUENCE</scope>
</reference>